<proteinExistence type="inferred from homology"/>
<keyword evidence="3" id="KW-0378">Hydrolase</keyword>
<dbReference type="PANTHER" id="PTHR12411">
    <property type="entry name" value="CYSTEINE PROTEASE FAMILY C1-RELATED"/>
    <property type="match status" value="1"/>
</dbReference>
<dbReference type="GO" id="GO:0006508">
    <property type="term" value="P:proteolysis"/>
    <property type="evidence" value="ECO:0007669"/>
    <property type="project" value="UniProtKB-KW"/>
</dbReference>
<dbReference type="FunFam" id="3.90.70.10:FF:000006">
    <property type="entry name" value="Cathepsin S"/>
    <property type="match status" value="1"/>
</dbReference>
<evidence type="ECO:0000256" key="2">
    <source>
        <dbReference type="ARBA" id="ARBA00022670"/>
    </source>
</evidence>
<dbReference type="InterPro" id="IPR039417">
    <property type="entry name" value="Peptidase_C1A_papain-like"/>
</dbReference>
<reference evidence="9" key="1">
    <citation type="submission" date="2021-02" db="EMBL/GenBank/DDBJ databases">
        <authorList>
            <person name="Nowell W R."/>
        </authorList>
    </citation>
    <scope>NUCLEOTIDE SEQUENCE</scope>
</reference>
<keyword evidence="5" id="KW-0865">Zymogen</keyword>
<comment type="similarity">
    <text evidence="1">Belongs to the peptidase C1 family.</text>
</comment>
<dbReference type="InterPro" id="IPR000668">
    <property type="entry name" value="Peptidase_C1A_C"/>
</dbReference>
<dbReference type="SUPFAM" id="SSF54001">
    <property type="entry name" value="Cysteine proteinases"/>
    <property type="match status" value="1"/>
</dbReference>
<organism evidence="9 13">
    <name type="scientific">Didymodactylos carnosus</name>
    <dbReference type="NCBI Taxonomy" id="1234261"/>
    <lineage>
        <taxon>Eukaryota</taxon>
        <taxon>Metazoa</taxon>
        <taxon>Spiralia</taxon>
        <taxon>Gnathifera</taxon>
        <taxon>Rotifera</taxon>
        <taxon>Eurotatoria</taxon>
        <taxon>Bdelloidea</taxon>
        <taxon>Philodinida</taxon>
        <taxon>Philodinidae</taxon>
        <taxon>Didymodactylos</taxon>
    </lineage>
</organism>
<dbReference type="EMBL" id="CAJOBC010000591">
    <property type="protein sequence ID" value="CAF3604598.1"/>
    <property type="molecule type" value="Genomic_DNA"/>
</dbReference>
<dbReference type="InterPro" id="IPR013201">
    <property type="entry name" value="Prot_inhib_I29"/>
</dbReference>
<feature type="domain" description="Cathepsin propeptide inhibitor" evidence="8">
    <location>
        <begin position="6"/>
        <end position="66"/>
    </location>
</feature>
<keyword evidence="2" id="KW-0645">Protease</keyword>
<evidence type="ECO:0000313" key="13">
    <source>
        <dbReference type="Proteomes" id="UP000663829"/>
    </source>
</evidence>
<keyword evidence="6" id="KW-1015">Disulfide bond</keyword>
<evidence type="ECO:0000256" key="3">
    <source>
        <dbReference type="ARBA" id="ARBA00022801"/>
    </source>
</evidence>
<dbReference type="EMBL" id="CAJNOQ010000591">
    <property type="protein sequence ID" value="CAF0818349.1"/>
    <property type="molecule type" value="Genomic_DNA"/>
</dbReference>
<evidence type="ECO:0000256" key="5">
    <source>
        <dbReference type="ARBA" id="ARBA00023145"/>
    </source>
</evidence>
<accession>A0A813TYW8</accession>
<evidence type="ECO:0000256" key="1">
    <source>
        <dbReference type="ARBA" id="ARBA00008455"/>
    </source>
</evidence>
<dbReference type="Proteomes" id="UP000663829">
    <property type="component" value="Unassembled WGS sequence"/>
</dbReference>
<dbReference type="SMART" id="SM00848">
    <property type="entry name" value="Inhibitor_I29"/>
    <property type="match status" value="1"/>
</dbReference>
<dbReference type="EMBL" id="CAJNOK010004707">
    <property type="protein sequence ID" value="CAF0946823.1"/>
    <property type="molecule type" value="Genomic_DNA"/>
</dbReference>
<evidence type="ECO:0000256" key="6">
    <source>
        <dbReference type="ARBA" id="ARBA00023157"/>
    </source>
</evidence>
<dbReference type="InterPro" id="IPR000169">
    <property type="entry name" value="Pept_cys_AS"/>
</dbReference>
<dbReference type="Pfam" id="PF00112">
    <property type="entry name" value="Peptidase_C1"/>
    <property type="match status" value="1"/>
</dbReference>
<dbReference type="EMBL" id="CAJOBA010004711">
    <property type="protein sequence ID" value="CAF3721360.1"/>
    <property type="molecule type" value="Genomic_DNA"/>
</dbReference>
<keyword evidence="13" id="KW-1185">Reference proteome</keyword>
<evidence type="ECO:0000259" key="8">
    <source>
        <dbReference type="SMART" id="SM00848"/>
    </source>
</evidence>
<dbReference type="Proteomes" id="UP000677228">
    <property type="component" value="Unassembled WGS sequence"/>
</dbReference>
<dbReference type="PRINTS" id="PR00705">
    <property type="entry name" value="PAPAIN"/>
</dbReference>
<evidence type="ECO:0000256" key="4">
    <source>
        <dbReference type="ARBA" id="ARBA00022807"/>
    </source>
</evidence>
<gene>
    <name evidence="9" type="ORF">GPM918_LOCUS4410</name>
    <name evidence="10" type="ORF">OVA965_LOCUS11936</name>
    <name evidence="11" type="ORF">SRO942_LOCUS4411</name>
    <name evidence="12" type="ORF">TMI583_LOCUS11938</name>
</gene>
<dbReference type="OrthoDB" id="10253408at2759"/>
<evidence type="ECO:0000259" key="7">
    <source>
        <dbReference type="SMART" id="SM00645"/>
    </source>
</evidence>
<dbReference type="Proteomes" id="UP000681722">
    <property type="component" value="Unassembled WGS sequence"/>
</dbReference>
<dbReference type="InterPro" id="IPR038765">
    <property type="entry name" value="Papain-like_cys_pep_sf"/>
</dbReference>
<evidence type="ECO:0000313" key="12">
    <source>
        <dbReference type="EMBL" id="CAF3721360.1"/>
    </source>
</evidence>
<dbReference type="PROSITE" id="PS00139">
    <property type="entry name" value="THIOL_PROTEASE_CYS"/>
    <property type="match status" value="1"/>
</dbReference>
<dbReference type="GO" id="GO:0008234">
    <property type="term" value="F:cysteine-type peptidase activity"/>
    <property type="evidence" value="ECO:0007669"/>
    <property type="project" value="UniProtKB-KW"/>
</dbReference>
<evidence type="ECO:0000313" key="9">
    <source>
        <dbReference type="EMBL" id="CAF0818349.1"/>
    </source>
</evidence>
<dbReference type="InterPro" id="IPR013128">
    <property type="entry name" value="Peptidase_C1A"/>
</dbReference>
<evidence type="ECO:0008006" key="14">
    <source>
        <dbReference type="Google" id="ProtNLM"/>
    </source>
</evidence>
<sequence>MLEQSWNLFKTVHAKQYSSISEELQRRDIWTKNIAKIQAHNLEADLGLHTFTMKMNKYGDLSDEEFRKTMYGLKTDQRIEKNFDRHTFIPPSNIVLPAAIDWRKEGYVTDIKDQQQCGSCWAFSATGALEGQHFKKYKKLNTLSDQNLIDCSGKYGNEGCNGGYMDSSFQYIKDNKGIDTQDSYPYEARDGDCRFKAENVGANDTGFVDIKTGNETDLQIAIATVGPISIAIDCQHDSFRFYSSGVYDEPQCSTSMLDLAILAVGYDTINGQDYYIVKNGWGKSWGMEGYIWMSRNKNNQCGIATLSSYPLV</sequence>
<evidence type="ECO:0000313" key="11">
    <source>
        <dbReference type="EMBL" id="CAF3604598.1"/>
    </source>
</evidence>
<dbReference type="Gene3D" id="3.90.70.10">
    <property type="entry name" value="Cysteine proteinases"/>
    <property type="match status" value="1"/>
</dbReference>
<dbReference type="AlphaFoldDB" id="A0A813TYW8"/>
<dbReference type="Pfam" id="PF08246">
    <property type="entry name" value="Inhibitor_I29"/>
    <property type="match status" value="1"/>
</dbReference>
<name>A0A813TYW8_9BILA</name>
<evidence type="ECO:0000313" key="10">
    <source>
        <dbReference type="EMBL" id="CAF0946823.1"/>
    </source>
</evidence>
<feature type="domain" description="Peptidase C1A papain C-terminal" evidence="7">
    <location>
        <begin position="96"/>
        <end position="311"/>
    </location>
</feature>
<dbReference type="Proteomes" id="UP000682733">
    <property type="component" value="Unassembled WGS sequence"/>
</dbReference>
<protein>
    <recommendedName>
        <fullName evidence="14">Cathepsin L</fullName>
    </recommendedName>
</protein>
<comment type="caution">
    <text evidence="9">The sequence shown here is derived from an EMBL/GenBank/DDBJ whole genome shotgun (WGS) entry which is preliminary data.</text>
</comment>
<keyword evidence="4" id="KW-0788">Thiol protease</keyword>
<dbReference type="SMART" id="SM00645">
    <property type="entry name" value="Pept_C1"/>
    <property type="match status" value="1"/>
</dbReference>
<dbReference type="CDD" id="cd02248">
    <property type="entry name" value="Peptidase_C1A"/>
    <property type="match status" value="1"/>
</dbReference>